<evidence type="ECO:0000256" key="2">
    <source>
        <dbReference type="PROSITE-ProRule" id="PRU00708"/>
    </source>
</evidence>
<keyword evidence="6" id="KW-1185">Reference proteome</keyword>
<dbReference type="AlphaFoldDB" id="S3E688"/>
<dbReference type="STRING" id="1116229.S3E688"/>
<feature type="repeat" description="PPR" evidence="2">
    <location>
        <begin position="334"/>
        <end position="368"/>
    </location>
</feature>
<sequence>MPPFQVPIDGLWRCLCPSIDAIALSCHRSPIRAAARPIVRICRNNRFDPNPQPRRFHSSDRTRWQISPERGSTQNSGTSARPDSTTSLLVDIGQDASRWANPGRRGKGSIHDKLANLEMVPSNLIYDRLRAWWGREGAFHDILGLVEYLVLVRGEKPDAQYGSVEAVLAIHPDYLLRNEILQEMKERWLGLSPDGWHNLVVGLLRDRQIEIAVDKLEQMQMDQITIQPWLYEITLYKLCEVGELDQALQILVHCFQHDRKRISQAVWYFLLDKFSGAFHYEGTNYIWKLRVIHNHLYPSDGICANVINLAARFGDSALATSATGILSSRRTALTPLHYESLLASYAKAGDLNTAFRVLGIMAAAGFRPDSGNTRPLFEYLSGSISRPPEAWEVLKGHFEDGHTIQVAGINVIIEAHIAQQQFEQALEVYKQLHIICETGPNIETFNILLQGAERSKLKESAMFLASELVALGIKPDHLTYDRLIMVCLNEKDYEDAFNYLEEMVEVGKDKFEDSGRKGWWMRKGTALAMAQQCATHNDMRGKQILEQAVERNLIDDWYANKLYEELYGDVRPHKWDFAETSPTPTSEVNVQRAYEARDAA</sequence>
<reference evidence="5 6" key="1">
    <citation type="journal article" date="2013" name="BMC Genomics">
        <title>Genomics-driven discovery of the pneumocandin biosynthetic gene cluster in the fungus Glarea lozoyensis.</title>
        <authorList>
            <person name="Chen L."/>
            <person name="Yue Q."/>
            <person name="Zhang X."/>
            <person name="Xiang M."/>
            <person name="Wang C."/>
            <person name="Li S."/>
            <person name="Che Y."/>
            <person name="Ortiz-Lopez F.J."/>
            <person name="Bills G.F."/>
            <person name="Liu X."/>
            <person name="An Z."/>
        </authorList>
    </citation>
    <scope>NUCLEOTIDE SEQUENCE [LARGE SCALE GENOMIC DNA]</scope>
    <source>
        <strain evidence="6">ATCC 20868 / MF5171</strain>
    </source>
</reference>
<dbReference type="InterPro" id="IPR057027">
    <property type="entry name" value="TPR_mt"/>
</dbReference>
<dbReference type="PANTHER" id="PTHR47939:SF13">
    <property type="entry name" value="OS03G0201400 PROTEIN"/>
    <property type="match status" value="1"/>
</dbReference>
<dbReference type="KEGG" id="glz:GLAREA_06891"/>
<dbReference type="OrthoDB" id="747253at2759"/>
<dbReference type="Proteomes" id="UP000016922">
    <property type="component" value="Unassembled WGS sequence"/>
</dbReference>
<evidence type="ECO:0000256" key="3">
    <source>
        <dbReference type="SAM" id="MobiDB-lite"/>
    </source>
</evidence>
<name>S3E688_GLAL2</name>
<dbReference type="PANTHER" id="PTHR47939">
    <property type="entry name" value="MEMBRANE-ASSOCIATED SALT-INDUCIBLE PROTEIN-LIKE"/>
    <property type="match status" value="1"/>
</dbReference>
<keyword evidence="1" id="KW-0677">Repeat</keyword>
<dbReference type="PROSITE" id="PS51375">
    <property type="entry name" value="PPR"/>
    <property type="match status" value="1"/>
</dbReference>
<feature type="region of interest" description="Disordered" evidence="3">
    <location>
        <begin position="44"/>
        <end position="85"/>
    </location>
</feature>
<dbReference type="InterPro" id="IPR002885">
    <property type="entry name" value="PPR_rpt"/>
</dbReference>
<feature type="compositionally biased region" description="Polar residues" evidence="3">
    <location>
        <begin position="70"/>
        <end position="85"/>
    </location>
</feature>
<dbReference type="Pfam" id="PF13812">
    <property type="entry name" value="PPR_3"/>
    <property type="match status" value="1"/>
</dbReference>
<dbReference type="OMA" id="HCIMHTS"/>
<evidence type="ECO:0000256" key="1">
    <source>
        <dbReference type="ARBA" id="ARBA00022737"/>
    </source>
</evidence>
<dbReference type="eggNOG" id="KOG4197">
    <property type="taxonomic scope" value="Eukaryota"/>
</dbReference>
<accession>S3E688</accession>
<protein>
    <recommendedName>
        <fullName evidence="4">Pentatricopeptide repeat-containing protein-mitochondrial domain-containing protein</fullName>
    </recommendedName>
</protein>
<dbReference type="Pfam" id="PF23276">
    <property type="entry name" value="TPR_24"/>
    <property type="match status" value="1"/>
</dbReference>
<dbReference type="NCBIfam" id="TIGR00756">
    <property type="entry name" value="PPR"/>
    <property type="match status" value="1"/>
</dbReference>
<proteinExistence type="predicted"/>
<organism evidence="5 6">
    <name type="scientific">Glarea lozoyensis (strain ATCC 20868 / MF5171)</name>
    <dbReference type="NCBI Taxonomy" id="1116229"/>
    <lineage>
        <taxon>Eukaryota</taxon>
        <taxon>Fungi</taxon>
        <taxon>Dikarya</taxon>
        <taxon>Ascomycota</taxon>
        <taxon>Pezizomycotina</taxon>
        <taxon>Leotiomycetes</taxon>
        <taxon>Helotiales</taxon>
        <taxon>Helotiaceae</taxon>
        <taxon>Glarea</taxon>
    </lineage>
</organism>
<dbReference type="RefSeq" id="XP_008079030.1">
    <property type="nucleotide sequence ID" value="XM_008080839.1"/>
</dbReference>
<evidence type="ECO:0000259" key="4">
    <source>
        <dbReference type="Pfam" id="PF23276"/>
    </source>
</evidence>
<dbReference type="HOGENOM" id="CLU_008514_1_1_1"/>
<dbReference type="EMBL" id="KE145357">
    <property type="protein sequence ID" value="EPE33878.1"/>
    <property type="molecule type" value="Genomic_DNA"/>
</dbReference>
<dbReference type="InterPro" id="IPR011990">
    <property type="entry name" value="TPR-like_helical_dom_sf"/>
</dbReference>
<dbReference type="InterPro" id="IPR050667">
    <property type="entry name" value="PPR-containing_protein"/>
</dbReference>
<evidence type="ECO:0000313" key="5">
    <source>
        <dbReference type="EMBL" id="EPE33878.1"/>
    </source>
</evidence>
<gene>
    <name evidence="5" type="ORF">GLAREA_06891</name>
</gene>
<dbReference type="GeneID" id="19465944"/>
<feature type="domain" description="Pentatricopeptide repeat-containing protein-mitochondrial" evidence="4">
    <location>
        <begin position="300"/>
        <end position="431"/>
    </location>
</feature>
<dbReference type="Gene3D" id="1.25.40.10">
    <property type="entry name" value="Tetratricopeptide repeat domain"/>
    <property type="match status" value="2"/>
</dbReference>
<evidence type="ECO:0000313" key="6">
    <source>
        <dbReference type="Proteomes" id="UP000016922"/>
    </source>
</evidence>